<comment type="similarity">
    <text evidence="1">Belongs to the RelE toxin family.</text>
</comment>
<dbReference type="InterPro" id="IPR035093">
    <property type="entry name" value="RelE/ParE_toxin_dom_sf"/>
</dbReference>
<reference evidence="3 4" key="1">
    <citation type="submission" date="2017-09" db="EMBL/GenBank/DDBJ databases">
        <authorList>
            <person name="Haney C."/>
            <person name="Melnyk R."/>
        </authorList>
    </citation>
    <scope>NUCLEOTIDE SEQUENCE [LARGE SCALE GENOMIC DNA]</scope>
    <source>
        <strain evidence="3 4">CH229</strain>
    </source>
</reference>
<evidence type="ECO:0000256" key="1">
    <source>
        <dbReference type="ARBA" id="ARBA00006226"/>
    </source>
</evidence>
<reference evidence="3 4" key="2">
    <citation type="submission" date="2017-10" db="EMBL/GenBank/DDBJ databases">
        <title>Rhizosphere-associated Pseudomonas modulate jasmonic acid/salicylic acid antagonism to induce systemic resistance to herbivores at the cost of susceptibility to pathogens.</title>
        <authorList>
            <person name="Haney C.H."/>
            <person name="Wiesmann C.L."/>
            <person name="Shapiro L.R."/>
            <person name="O'Sullivan L.R."/>
            <person name="Khorasani S."/>
            <person name="Melnyk R.A."/>
            <person name="Xiao L."/>
            <person name="Bush J."/>
            <person name="Carrillo J."/>
            <person name="Pierce N.E."/>
            <person name="Ausubel F.M."/>
        </authorList>
    </citation>
    <scope>NUCLEOTIDE SEQUENCE [LARGE SCALE GENOMIC DNA]</scope>
    <source>
        <strain evidence="3 4">CH229</strain>
    </source>
</reference>
<evidence type="ECO:0008006" key="5">
    <source>
        <dbReference type="Google" id="ProtNLM"/>
    </source>
</evidence>
<name>A0A854X8Q6_PSEFL</name>
<gene>
    <name evidence="3" type="ORF">CP335_26680</name>
</gene>
<keyword evidence="2" id="KW-1277">Toxin-antitoxin system</keyword>
<organism evidence="3 4">
    <name type="scientific">Pseudomonas fluorescens</name>
    <dbReference type="NCBI Taxonomy" id="294"/>
    <lineage>
        <taxon>Bacteria</taxon>
        <taxon>Pseudomonadati</taxon>
        <taxon>Pseudomonadota</taxon>
        <taxon>Gammaproteobacteria</taxon>
        <taxon>Pseudomonadales</taxon>
        <taxon>Pseudomonadaceae</taxon>
        <taxon>Pseudomonas</taxon>
    </lineage>
</organism>
<dbReference type="InterPro" id="IPR007712">
    <property type="entry name" value="RelE/ParE_toxin"/>
</dbReference>
<dbReference type="NCBIfam" id="TIGR02385">
    <property type="entry name" value="RelE_StbE"/>
    <property type="match status" value="1"/>
</dbReference>
<dbReference type="Proteomes" id="UP000218643">
    <property type="component" value="Unassembled WGS sequence"/>
</dbReference>
<dbReference type="InterPro" id="IPR051803">
    <property type="entry name" value="TA_system_RelE-like_toxin"/>
</dbReference>
<sequence>MKLWQCLTRCWKRCAGSAALLLEWSDQALNDLADIIDYVEQYNSNASVALQHKVGAATQRLSSIPYGYRAGRVPGTREMVVNPNYLLVYRVNRRIKILTLVHTRRQYPRTSST</sequence>
<evidence type="ECO:0000313" key="3">
    <source>
        <dbReference type="EMBL" id="PCM46575.1"/>
    </source>
</evidence>
<comment type="caution">
    <text evidence="3">The sequence shown here is derived from an EMBL/GenBank/DDBJ whole genome shotgun (WGS) entry which is preliminary data.</text>
</comment>
<dbReference type="Pfam" id="PF05016">
    <property type="entry name" value="ParE_toxin"/>
    <property type="match status" value="1"/>
</dbReference>
<evidence type="ECO:0000313" key="4">
    <source>
        <dbReference type="Proteomes" id="UP000218643"/>
    </source>
</evidence>
<evidence type="ECO:0000256" key="2">
    <source>
        <dbReference type="ARBA" id="ARBA00022649"/>
    </source>
</evidence>
<proteinExistence type="inferred from homology"/>
<protein>
    <recommendedName>
        <fullName evidence="5">Type II toxin-antitoxin system RelE/ParE family toxin</fullName>
    </recommendedName>
</protein>
<accession>A0A854X8Q6</accession>
<dbReference type="PANTHER" id="PTHR33755:SF6">
    <property type="entry name" value="PLASMID STABILIZATION SYSTEM PROTEIN"/>
    <property type="match status" value="1"/>
</dbReference>
<dbReference type="EMBL" id="NXHE01000060">
    <property type="protein sequence ID" value="PCM46575.1"/>
    <property type="molecule type" value="Genomic_DNA"/>
</dbReference>
<dbReference type="AlphaFoldDB" id="A0A854X8Q6"/>
<dbReference type="Gene3D" id="3.30.2310.20">
    <property type="entry name" value="RelE-like"/>
    <property type="match status" value="1"/>
</dbReference>
<dbReference type="PANTHER" id="PTHR33755">
    <property type="entry name" value="TOXIN PARE1-RELATED"/>
    <property type="match status" value="1"/>
</dbReference>